<dbReference type="GO" id="GO:0018104">
    <property type="term" value="P:peptidoglycan-protein cross-linking"/>
    <property type="evidence" value="ECO:0007669"/>
    <property type="project" value="TreeGrafter"/>
</dbReference>
<reference evidence="10" key="2">
    <citation type="submission" date="2021-04" db="EMBL/GenBank/DDBJ databases">
        <title>Novel species in family Eggerthellaceae.</title>
        <authorList>
            <person name="Zhang G."/>
        </authorList>
    </citation>
    <scope>NUCLEOTIDE SEQUENCE</scope>
    <source>
        <strain evidence="10">Zg-886</strain>
    </source>
</reference>
<dbReference type="Pfam" id="PF03734">
    <property type="entry name" value="YkuD"/>
    <property type="match status" value="1"/>
</dbReference>
<dbReference type="PROSITE" id="PS52029">
    <property type="entry name" value="LD_TPASE"/>
    <property type="match status" value="1"/>
</dbReference>
<dbReference type="Proteomes" id="UP000636394">
    <property type="component" value="Unassembled WGS sequence"/>
</dbReference>
<name>A0A9E6MSK2_9ACTN</name>
<reference evidence="9 11" key="1">
    <citation type="submission" date="2019-11" db="EMBL/GenBank/DDBJ databases">
        <title>Eggerthellaceae novel genus isolated from the rectal contents of marmort.</title>
        <authorList>
            <person name="Zhang G."/>
        </authorList>
    </citation>
    <scope>NUCLEOTIDE SEQUENCE [LARGE SCALE GENOMIC DNA]</scope>
    <source>
        <strain evidence="9">Zg-886</strain>
        <strain evidence="11">zg-886</strain>
    </source>
</reference>
<dbReference type="Gene3D" id="3.10.20.800">
    <property type="match status" value="1"/>
</dbReference>
<dbReference type="CDD" id="cd16913">
    <property type="entry name" value="YkuD_like"/>
    <property type="match status" value="1"/>
</dbReference>
<keyword evidence="7" id="KW-1133">Transmembrane helix</keyword>
<dbReference type="InterPro" id="IPR005490">
    <property type="entry name" value="LD_TPept_cat_dom"/>
</dbReference>
<dbReference type="SUPFAM" id="SSF141523">
    <property type="entry name" value="L,D-transpeptidase catalytic domain-like"/>
    <property type="match status" value="1"/>
</dbReference>
<dbReference type="PANTHER" id="PTHR30582">
    <property type="entry name" value="L,D-TRANSPEPTIDASE"/>
    <property type="match status" value="1"/>
</dbReference>
<comment type="pathway">
    <text evidence="1 6">Cell wall biogenesis; peptidoglycan biosynthesis.</text>
</comment>
<dbReference type="GO" id="GO:0071555">
    <property type="term" value="P:cell wall organization"/>
    <property type="evidence" value="ECO:0007669"/>
    <property type="project" value="UniProtKB-UniRule"/>
</dbReference>
<dbReference type="GO" id="GO:0008360">
    <property type="term" value="P:regulation of cell shape"/>
    <property type="evidence" value="ECO:0007669"/>
    <property type="project" value="UniProtKB-UniRule"/>
</dbReference>
<evidence type="ECO:0000256" key="3">
    <source>
        <dbReference type="ARBA" id="ARBA00022960"/>
    </source>
</evidence>
<gene>
    <name evidence="9" type="ORF">GMI68_08080</name>
    <name evidence="10" type="ORF">J7S26_05080</name>
</gene>
<keyword evidence="11" id="KW-1185">Reference proteome</keyword>
<dbReference type="Pfam" id="PF12229">
    <property type="entry name" value="PG_binding_4"/>
    <property type="match status" value="1"/>
</dbReference>
<dbReference type="GO" id="GO:0016740">
    <property type="term" value="F:transferase activity"/>
    <property type="evidence" value="ECO:0007669"/>
    <property type="project" value="UniProtKB-KW"/>
</dbReference>
<dbReference type="GO" id="GO:0005576">
    <property type="term" value="C:extracellular region"/>
    <property type="evidence" value="ECO:0007669"/>
    <property type="project" value="TreeGrafter"/>
</dbReference>
<evidence type="ECO:0000313" key="12">
    <source>
        <dbReference type="Proteomes" id="UP000671910"/>
    </source>
</evidence>
<dbReference type="Gene3D" id="2.40.440.10">
    <property type="entry name" value="L,D-transpeptidase catalytic domain-like"/>
    <property type="match status" value="1"/>
</dbReference>
<feature type="transmembrane region" description="Helical" evidence="7">
    <location>
        <begin position="20"/>
        <end position="45"/>
    </location>
</feature>
<dbReference type="Proteomes" id="UP000671910">
    <property type="component" value="Chromosome"/>
</dbReference>
<evidence type="ECO:0000256" key="1">
    <source>
        <dbReference type="ARBA" id="ARBA00004752"/>
    </source>
</evidence>
<dbReference type="InterPro" id="IPR050979">
    <property type="entry name" value="LD-transpeptidase"/>
</dbReference>
<keyword evidence="4 6" id="KW-0573">Peptidoglycan synthesis</keyword>
<dbReference type="EMBL" id="CP072829">
    <property type="protein sequence ID" value="QTU85205.1"/>
    <property type="molecule type" value="Genomic_DNA"/>
</dbReference>
<feature type="active site" description="Nucleophile" evidence="6">
    <location>
        <position position="460"/>
    </location>
</feature>
<dbReference type="EMBL" id="WPCR01000010">
    <property type="protein sequence ID" value="NHM14716.1"/>
    <property type="molecule type" value="Genomic_DNA"/>
</dbReference>
<dbReference type="InterPro" id="IPR038063">
    <property type="entry name" value="Transpep_catalytic_dom"/>
</dbReference>
<keyword evidence="7" id="KW-0812">Transmembrane</keyword>
<keyword evidence="5 6" id="KW-0961">Cell wall biogenesis/degradation</keyword>
<keyword evidence="2" id="KW-0808">Transferase</keyword>
<evidence type="ECO:0000256" key="2">
    <source>
        <dbReference type="ARBA" id="ARBA00022679"/>
    </source>
</evidence>
<evidence type="ECO:0000313" key="10">
    <source>
        <dbReference type="EMBL" id="QTU85205.1"/>
    </source>
</evidence>
<dbReference type="SUPFAM" id="SSF143985">
    <property type="entry name" value="L,D-transpeptidase pre-catalytic domain-like"/>
    <property type="match status" value="1"/>
</dbReference>
<dbReference type="InterPro" id="IPR038054">
    <property type="entry name" value="LD_TPept-like_central_sf"/>
</dbReference>
<organism evidence="10 12">
    <name type="scientific">Xiamenia xianingshaonis</name>
    <dbReference type="NCBI Taxonomy" id="2682776"/>
    <lineage>
        <taxon>Bacteria</taxon>
        <taxon>Bacillati</taxon>
        <taxon>Actinomycetota</taxon>
        <taxon>Coriobacteriia</taxon>
        <taxon>Eggerthellales</taxon>
        <taxon>Eggerthellaceae</taxon>
        <taxon>Xiamenia</taxon>
    </lineage>
</organism>
<dbReference type="GO" id="GO:0071972">
    <property type="term" value="F:peptidoglycan L,D-transpeptidase activity"/>
    <property type="evidence" value="ECO:0007669"/>
    <property type="project" value="TreeGrafter"/>
</dbReference>
<evidence type="ECO:0000256" key="4">
    <source>
        <dbReference type="ARBA" id="ARBA00022984"/>
    </source>
</evidence>
<dbReference type="PANTHER" id="PTHR30582:SF33">
    <property type="entry name" value="EXPORTED PROTEIN"/>
    <property type="match status" value="1"/>
</dbReference>
<evidence type="ECO:0000256" key="7">
    <source>
        <dbReference type="SAM" id="Phobius"/>
    </source>
</evidence>
<keyword evidence="3 6" id="KW-0133">Cell shape</keyword>
<feature type="active site" description="Proton donor/acceptor" evidence="6">
    <location>
        <position position="438"/>
    </location>
</feature>
<accession>A0A9E6MSK2</accession>
<evidence type="ECO:0000256" key="6">
    <source>
        <dbReference type="PROSITE-ProRule" id="PRU01373"/>
    </source>
</evidence>
<sequence>MLPVDTAAALKRQRRKRSILKALGITFGVLVALVVVAYVGVAVYFSDRFMPNSTIGDVDVSLMSASEAQRAVANSVSDYELTVEGMGFTLNLSAVDTGLRINAASMVDEALSHENPWLWPIELKREHNETAALVASYNDAGLTSIVEEAVATFNSTAEGPTNASVAYDETAHAYVVTPEAPGQALEASKVVEAADRALAALEPTAVLDETALKQPEITASDERLAEAAESANKMIAANFDLILGEDSVEAVNGDIIHQWITLDDEYKATLDREAMTSWANALADSLNTVGTSRTYKRADGKTFTVEGGVYGWEVDREALVEAVVSGVDNGSAEPVYIPTFSEGAVYNGVGERDWGNRYLDVDLADQYVRLYDDNNKVIWESDCISGTPDGVHDTSTGVYWVNRKQSPSKLTGYENGEKLYDTTVQYWMPFDGNAIGLHDADWQPDFGGEMYKEGYGSHGCVNLPPDKAGELYGLLNEGDVVVSHW</sequence>
<feature type="domain" description="L,D-TPase catalytic" evidence="8">
    <location>
        <begin position="357"/>
        <end position="484"/>
    </location>
</feature>
<evidence type="ECO:0000256" key="5">
    <source>
        <dbReference type="ARBA" id="ARBA00023316"/>
    </source>
</evidence>
<keyword evidence="7" id="KW-0472">Membrane</keyword>
<evidence type="ECO:0000313" key="9">
    <source>
        <dbReference type="EMBL" id="NHM14716.1"/>
    </source>
</evidence>
<dbReference type="KEGG" id="ebz:J7S26_05080"/>
<proteinExistence type="predicted"/>
<protein>
    <submittedName>
        <fullName evidence="9">L,D-transpeptidase family protein</fullName>
    </submittedName>
    <submittedName>
        <fullName evidence="10">L,D-transpeptidase/peptidoglycan binding protein</fullName>
    </submittedName>
</protein>
<dbReference type="AlphaFoldDB" id="A0A9E6MSK2"/>
<dbReference type="InterPro" id="IPR022029">
    <property type="entry name" value="YoaR-like_PG-bd"/>
</dbReference>
<evidence type="ECO:0000259" key="8">
    <source>
        <dbReference type="PROSITE" id="PS52029"/>
    </source>
</evidence>
<evidence type="ECO:0000313" key="11">
    <source>
        <dbReference type="Proteomes" id="UP000636394"/>
    </source>
</evidence>